<dbReference type="PANTHER" id="PTHR43425">
    <property type="entry name" value="OXYGEN-INSENSITIVE NADPH NITROREDUCTASE"/>
    <property type="match status" value="1"/>
</dbReference>
<evidence type="ECO:0000256" key="4">
    <source>
        <dbReference type="ARBA" id="ARBA00023002"/>
    </source>
</evidence>
<protein>
    <submittedName>
        <fullName evidence="7">Nitroreductase</fullName>
    </submittedName>
</protein>
<proteinExistence type="inferred from homology"/>
<dbReference type="PIRSF" id="PIRSF005426">
    <property type="entry name" value="Frp"/>
    <property type="match status" value="1"/>
</dbReference>
<name>A0ABT9NEB4_9ACTO</name>
<dbReference type="RefSeq" id="WP_307681991.1">
    <property type="nucleotide sequence ID" value="NZ_JAUSQX010000001.1"/>
</dbReference>
<evidence type="ECO:0000256" key="5">
    <source>
        <dbReference type="PIRNR" id="PIRNR005426"/>
    </source>
</evidence>
<dbReference type="PANTHER" id="PTHR43425:SF2">
    <property type="entry name" value="OXYGEN-INSENSITIVE NADPH NITROREDUCTASE"/>
    <property type="match status" value="1"/>
</dbReference>
<sequence length="247" mass="28014">MNETIRTQLAHRTIREFTDAPIPEETMQTLFDVAIRTSTSRGFQQSVLIRVKDQAKRDAFARIGGQEYIARAPELLIGVLDARRGIRILEEKGEPTEGAANMVVFREAFTDTVLMIQNLSVAAESLGLGVTHLGSVLNDYSAAIELLELPQYTFPVLGVILGYPNQEPQLKPRMDKAFRIHTDVYQEPESWTDALSDYDEEMHTYYDLRDANRRVDQFTTQIARKFIENADKRSPIPHIKAQGFNVA</sequence>
<evidence type="ECO:0000256" key="3">
    <source>
        <dbReference type="ARBA" id="ARBA00022643"/>
    </source>
</evidence>
<evidence type="ECO:0000256" key="2">
    <source>
        <dbReference type="ARBA" id="ARBA00022630"/>
    </source>
</evidence>
<comment type="similarity">
    <text evidence="1 5">Belongs to the flavin oxidoreductase frp family.</text>
</comment>
<evidence type="ECO:0000259" key="6">
    <source>
        <dbReference type="Pfam" id="PF00881"/>
    </source>
</evidence>
<keyword evidence="2 5" id="KW-0285">Flavoprotein</keyword>
<evidence type="ECO:0000313" key="8">
    <source>
        <dbReference type="Proteomes" id="UP001243212"/>
    </source>
</evidence>
<gene>
    <name evidence="7" type="ORF">J2S70_000309</name>
</gene>
<evidence type="ECO:0000256" key="1">
    <source>
        <dbReference type="ARBA" id="ARBA00008366"/>
    </source>
</evidence>
<accession>A0ABT9NEB4</accession>
<reference evidence="7 8" key="1">
    <citation type="submission" date="2023-07" db="EMBL/GenBank/DDBJ databases">
        <title>Sequencing the genomes of 1000 actinobacteria strains.</title>
        <authorList>
            <person name="Klenk H.-P."/>
        </authorList>
    </citation>
    <scope>NUCLEOTIDE SEQUENCE [LARGE SCALE GENOMIC DNA]</scope>
    <source>
        <strain evidence="7 8">DSM 17163</strain>
    </source>
</reference>
<dbReference type="InterPro" id="IPR000415">
    <property type="entry name" value="Nitroreductase-like"/>
</dbReference>
<feature type="domain" description="Nitroreductase" evidence="6">
    <location>
        <begin position="11"/>
        <end position="163"/>
    </location>
</feature>
<keyword evidence="4 5" id="KW-0560">Oxidoreductase</keyword>
<dbReference type="InterPro" id="IPR029479">
    <property type="entry name" value="Nitroreductase"/>
</dbReference>
<dbReference type="EMBL" id="JAUSQX010000001">
    <property type="protein sequence ID" value="MDP9805727.1"/>
    <property type="molecule type" value="Genomic_DNA"/>
</dbReference>
<comment type="caution">
    <text evidence="7">The sequence shown here is derived from an EMBL/GenBank/DDBJ whole genome shotgun (WGS) entry which is preliminary data.</text>
</comment>
<keyword evidence="5" id="KW-0521">NADP</keyword>
<dbReference type="SUPFAM" id="SSF55469">
    <property type="entry name" value="FMN-dependent nitroreductase-like"/>
    <property type="match status" value="1"/>
</dbReference>
<dbReference type="Pfam" id="PF00881">
    <property type="entry name" value="Nitroreductase"/>
    <property type="match status" value="1"/>
</dbReference>
<dbReference type="Gene3D" id="3.40.109.10">
    <property type="entry name" value="NADH Oxidase"/>
    <property type="match status" value="1"/>
</dbReference>
<organism evidence="7 8">
    <name type="scientific">Trueperella bonasi</name>
    <dbReference type="NCBI Taxonomy" id="312286"/>
    <lineage>
        <taxon>Bacteria</taxon>
        <taxon>Bacillati</taxon>
        <taxon>Actinomycetota</taxon>
        <taxon>Actinomycetes</taxon>
        <taxon>Actinomycetales</taxon>
        <taxon>Actinomycetaceae</taxon>
        <taxon>Trueperella</taxon>
    </lineage>
</organism>
<dbReference type="Proteomes" id="UP001243212">
    <property type="component" value="Unassembled WGS sequence"/>
</dbReference>
<dbReference type="InterPro" id="IPR016446">
    <property type="entry name" value="Flavin_OxRdtase_Frp"/>
</dbReference>
<evidence type="ECO:0000313" key="7">
    <source>
        <dbReference type="EMBL" id="MDP9805727.1"/>
    </source>
</evidence>
<keyword evidence="8" id="KW-1185">Reference proteome</keyword>
<keyword evidence="3 5" id="KW-0288">FMN</keyword>